<evidence type="ECO:0008006" key="5">
    <source>
        <dbReference type="Google" id="ProtNLM"/>
    </source>
</evidence>
<gene>
    <name evidence="3" type="ORF">AAW00_11605</name>
</gene>
<dbReference type="AlphaFoldDB" id="A0A0G9MZS0"/>
<evidence type="ECO:0000313" key="3">
    <source>
        <dbReference type="EMBL" id="KLE34778.1"/>
    </source>
</evidence>
<dbReference type="PATRIC" id="fig|1581420.6.peg.2373"/>
<sequence>MKRIASPLAFSFLLLAACDASTEDDSRVEAVDMGNLPDTPRPVSPPPSPPPRVGDTPVGVNDGYPDLTPTPSTPEAERTETGARNVLLSFARAIELQEWDQAWAMMSEADRRRWSKAQFAALFSDLSDVTVAVPGGTMEGAAGSSYYTVPTEITGADPDGRPVAYTGEIVLRRVNDVPGATADQLRWHIERVTLDWTH</sequence>
<evidence type="ECO:0000313" key="4">
    <source>
        <dbReference type="Proteomes" id="UP000053464"/>
    </source>
</evidence>
<dbReference type="EMBL" id="LBHB01000002">
    <property type="protein sequence ID" value="KLE34778.1"/>
    <property type="molecule type" value="Genomic_DNA"/>
</dbReference>
<dbReference type="RefSeq" id="WP_047004426.1">
    <property type="nucleotide sequence ID" value="NZ_LBHB01000002.1"/>
</dbReference>
<comment type="caution">
    <text evidence="3">The sequence shown here is derived from an EMBL/GenBank/DDBJ whole genome shotgun (WGS) entry which is preliminary data.</text>
</comment>
<organism evidence="3 4">
    <name type="scientific">Aurantiacibacter luteus</name>
    <dbReference type="NCBI Taxonomy" id="1581420"/>
    <lineage>
        <taxon>Bacteria</taxon>
        <taxon>Pseudomonadati</taxon>
        <taxon>Pseudomonadota</taxon>
        <taxon>Alphaproteobacteria</taxon>
        <taxon>Sphingomonadales</taxon>
        <taxon>Erythrobacteraceae</taxon>
        <taxon>Aurantiacibacter</taxon>
    </lineage>
</organism>
<evidence type="ECO:0000256" key="2">
    <source>
        <dbReference type="SAM" id="SignalP"/>
    </source>
</evidence>
<evidence type="ECO:0000256" key="1">
    <source>
        <dbReference type="SAM" id="MobiDB-lite"/>
    </source>
</evidence>
<accession>A0A0G9MZS0</accession>
<reference evidence="3 4" key="1">
    <citation type="submission" date="2015-04" db="EMBL/GenBank/DDBJ databases">
        <title>The draft genome sequence of Erythrobacter luteus KA37.</title>
        <authorList>
            <person name="Zhuang L."/>
            <person name="Liu Y."/>
            <person name="Shao Z."/>
        </authorList>
    </citation>
    <scope>NUCLEOTIDE SEQUENCE [LARGE SCALE GENOMIC DNA]</scope>
    <source>
        <strain evidence="3 4">KA37</strain>
    </source>
</reference>
<protein>
    <recommendedName>
        <fullName evidence="5">Lipoprotein</fullName>
    </recommendedName>
</protein>
<dbReference type="Proteomes" id="UP000053464">
    <property type="component" value="Unassembled WGS sequence"/>
</dbReference>
<keyword evidence="2" id="KW-0732">Signal</keyword>
<proteinExistence type="predicted"/>
<dbReference type="OrthoDB" id="485556at2"/>
<feature type="chain" id="PRO_5002580742" description="Lipoprotein" evidence="2">
    <location>
        <begin position="23"/>
        <end position="198"/>
    </location>
</feature>
<feature type="region of interest" description="Disordered" evidence="1">
    <location>
        <begin position="24"/>
        <end position="80"/>
    </location>
</feature>
<feature type="compositionally biased region" description="Pro residues" evidence="1">
    <location>
        <begin position="39"/>
        <end position="52"/>
    </location>
</feature>
<feature type="signal peptide" evidence="2">
    <location>
        <begin position="1"/>
        <end position="22"/>
    </location>
</feature>
<name>A0A0G9MZS0_9SPHN</name>
<keyword evidence="4" id="KW-1185">Reference proteome</keyword>
<dbReference type="PROSITE" id="PS51257">
    <property type="entry name" value="PROKAR_LIPOPROTEIN"/>
    <property type="match status" value="1"/>
</dbReference>